<name>A0ABD0QNP4_CIRMR</name>
<organism evidence="1 2">
    <name type="scientific">Cirrhinus mrigala</name>
    <name type="common">Mrigala</name>
    <dbReference type="NCBI Taxonomy" id="683832"/>
    <lineage>
        <taxon>Eukaryota</taxon>
        <taxon>Metazoa</taxon>
        <taxon>Chordata</taxon>
        <taxon>Craniata</taxon>
        <taxon>Vertebrata</taxon>
        <taxon>Euteleostomi</taxon>
        <taxon>Actinopterygii</taxon>
        <taxon>Neopterygii</taxon>
        <taxon>Teleostei</taxon>
        <taxon>Ostariophysi</taxon>
        <taxon>Cypriniformes</taxon>
        <taxon>Cyprinidae</taxon>
        <taxon>Labeoninae</taxon>
        <taxon>Labeonini</taxon>
        <taxon>Cirrhinus</taxon>
    </lineage>
</organism>
<gene>
    <name evidence="1" type="ORF">M9458_014948</name>
</gene>
<dbReference type="Proteomes" id="UP001529510">
    <property type="component" value="Unassembled WGS sequence"/>
</dbReference>
<accession>A0ABD0QNP4</accession>
<comment type="caution">
    <text evidence="1">The sequence shown here is derived from an EMBL/GenBank/DDBJ whole genome shotgun (WGS) entry which is preliminary data.</text>
</comment>
<keyword evidence="2" id="KW-1185">Reference proteome</keyword>
<evidence type="ECO:0000313" key="2">
    <source>
        <dbReference type="Proteomes" id="UP001529510"/>
    </source>
</evidence>
<protein>
    <submittedName>
        <fullName evidence="1">Uncharacterized protein</fullName>
    </submittedName>
</protein>
<feature type="non-terminal residue" evidence="1">
    <location>
        <position position="1"/>
    </location>
</feature>
<reference evidence="1 2" key="1">
    <citation type="submission" date="2024-05" db="EMBL/GenBank/DDBJ databases">
        <title>Genome sequencing and assembly of Indian major carp, Cirrhinus mrigala (Hamilton, 1822).</title>
        <authorList>
            <person name="Mohindra V."/>
            <person name="Chowdhury L.M."/>
            <person name="Lal K."/>
            <person name="Jena J.K."/>
        </authorList>
    </citation>
    <scope>NUCLEOTIDE SEQUENCE [LARGE SCALE GENOMIC DNA]</scope>
    <source>
        <strain evidence="1">CM1030</strain>
        <tissue evidence="1">Blood</tissue>
    </source>
</reference>
<proteinExistence type="predicted"/>
<sequence>TSSSLEQEKYLQAILSSIPIYFKPNGSNTLTNRSLIGLSPGTATTSGASFT</sequence>
<dbReference type="AlphaFoldDB" id="A0ABD0QNP4"/>
<evidence type="ECO:0000313" key="1">
    <source>
        <dbReference type="EMBL" id="KAL0187849.1"/>
    </source>
</evidence>
<dbReference type="EMBL" id="JAMKFB020000007">
    <property type="protein sequence ID" value="KAL0187849.1"/>
    <property type="molecule type" value="Genomic_DNA"/>
</dbReference>